<gene>
    <name evidence="1" type="ORF">F4821DRAFT_234136</name>
</gene>
<reference evidence="1 2" key="1">
    <citation type="journal article" date="2022" name="New Phytol.">
        <title>Ecological generalism drives hyperdiversity of secondary metabolite gene clusters in xylarialean endophytes.</title>
        <authorList>
            <person name="Franco M.E.E."/>
            <person name="Wisecaver J.H."/>
            <person name="Arnold A.E."/>
            <person name="Ju Y.M."/>
            <person name="Slot J.C."/>
            <person name="Ahrendt S."/>
            <person name="Moore L.P."/>
            <person name="Eastman K.E."/>
            <person name="Scott K."/>
            <person name="Konkel Z."/>
            <person name="Mondo S.J."/>
            <person name="Kuo A."/>
            <person name="Hayes R.D."/>
            <person name="Haridas S."/>
            <person name="Andreopoulos B."/>
            <person name="Riley R."/>
            <person name="LaButti K."/>
            <person name="Pangilinan J."/>
            <person name="Lipzen A."/>
            <person name="Amirebrahimi M."/>
            <person name="Yan J."/>
            <person name="Adam C."/>
            <person name="Keymanesh K."/>
            <person name="Ng V."/>
            <person name="Louie K."/>
            <person name="Northen T."/>
            <person name="Drula E."/>
            <person name="Henrissat B."/>
            <person name="Hsieh H.M."/>
            <person name="Youens-Clark K."/>
            <person name="Lutzoni F."/>
            <person name="Miadlikowska J."/>
            <person name="Eastwood D.C."/>
            <person name="Hamelin R.C."/>
            <person name="Grigoriev I.V."/>
            <person name="U'Ren J.M."/>
        </authorList>
    </citation>
    <scope>NUCLEOTIDE SEQUENCE [LARGE SCALE GENOMIC DNA]</scope>
    <source>
        <strain evidence="1 2">ER1909</strain>
    </source>
</reference>
<proteinExistence type="predicted"/>
<organism evidence="1 2">
    <name type="scientific">Hypoxylon rubiginosum</name>
    <dbReference type="NCBI Taxonomy" id="110542"/>
    <lineage>
        <taxon>Eukaryota</taxon>
        <taxon>Fungi</taxon>
        <taxon>Dikarya</taxon>
        <taxon>Ascomycota</taxon>
        <taxon>Pezizomycotina</taxon>
        <taxon>Sordariomycetes</taxon>
        <taxon>Xylariomycetidae</taxon>
        <taxon>Xylariales</taxon>
        <taxon>Hypoxylaceae</taxon>
        <taxon>Hypoxylon</taxon>
    </lineage>
</organism>
<evidence type="ECO:0000313" key="1">
    <source>
        <dbReference type="EMBL" id="KAI6088277.1"/>
    </source>
</evidence>
<dbReference type="EMBL" id="MU394302">
    <property type="protein sequence ID" value="KAI6088277.1"/>
    <property type="molecule type" value="Genomic_DNA"/>
</dbReference>
<sequence length="392" mass="45974">MPFNLHEDYRLFLALQGLVFLLALANGNGFSRSLSLSIVYLGIECLRFYRYPVPICRITELKRPEPLTQTKDPESRPQRFGYTNTISQRRQPLVIEMPPASAPAAAPQERKSRGTQTDAPQNAQSQSTAKQVQDSMESLPPPYSSETSTDNPSAALSASQQPQKMERWQMRWNREFLNNALLKMGHSQYCYLMRNRHTGARRHTKRELRSMRVECEALFSEGVRRGYIDRENIFTRSRWDRARDRVLVLDPLKPLKKQYDGFREWRKEMKNRDREWRMTAVMEDVGDKPRWQAEMTFKTISEDLSKLVKQGKWFEFPTPENIKWWWIMEPDGHEFFTSPSLSHWGPSRRRPEHGEPQWCGPFGLVHGRVEQHPRRPKTGPLPKICILETDQS</sequence>
<comment type="caution">
    <text evidence="1">The sequence shown here is derived from an EMBL/GenBank/DDBJ whole genome shotgun (WGS) entry which is preliminary data.</text>
</comment>
<accession>A0ACC0D694</accession>
<name>A0ACC0D694_9PEZI</name>
<evidence type="ECO:0000313" key="2">
    <source>
        <dbReference type="Proteomes" id="UP001497680"/>
    </source>
</evidence>
<keyword evidence="2" id="KW-1185">Reference proteome</keyword>
<protein>
    <submittedName>
        <fullName evidence="1">Uncharacterized protein</fullName>
    </submittedName>
</protein>
<dbReference type="Proteomes" id="UP001497680">
    <property type="component" value="Unassembled WGS sequence"/>
</dbReference>